<keyword evidence="8" id="KW-1185">Reference proteome</keyword>
<feature type="transmembrane region" description="Helical" evidence="6">
    <location>
        <begin position="168"/>
        <end position="191"/>
    </location>
</feature>
<evidence type="ECO:0000256" key="4">
    <source>
        <dbReference type="ARBA" id="ARBA00023136"/>
    </source>
</evidence>
<accession>A0A1G9FVH7</accession>
<name>A0A1G9FVH7_9EURY</name>
<evidence type="ECO:0000313" key="7">
    <source>
        <dbReference type="EMBL" id="SDK92379.1"/>
    </source>
</evidence>
<dbReference type="PANTHER" id="PTHR11040">
    <property type="entry name" value="ZINC/IRON TRANSPORTER"/>
    <property type="match status" value="1"/>
</dbReference>
<keyword evidence="4 6" id="KW-0472">Membrane</keyword>
<dbReference type="STRING" id="1095776.SAMN04515672_4304"/>
<feature type="transmembrane region" description="Helical" evidence="6">
    <location>
        <begin position="272"/>
        <end position="295"/>
    </location>
</feature>
<feature type="transmembrane region" description="Helical" evidence="6">
    <location>
        <begin position="228"/>
        <end position="260"/>
    </location>
</feature>
<dbReference type="GO" id="GO:0016020">
    <property type="term" value="C:membrane"/>
    <property type="evidence" value="ECO:0007669"/>
    <property type="project" value="UniProtKB-SubCell"/>
</dbReference>
<protein>
    <submittedName>
        <fullName evidence="7">Zinc transporter, ZIP family</fullName>
    </submittedName>
</protein>
<dbReference type="Pfam" id="PF02535">
    <property type="entry name" value="Zip"/>
    <property type="match status" value="1"/>
</dbReference>
<sequence>MNIGLTVVSIVEVVAIAGLAGAATGLGALPIVVTERISHRFYDAALGLAAGIMFGAAVFALVVPGLEFGSLWEVVVGVLLGGVFLLAANRLIPHVHLLLADEADETYPPTARAEETVGADELTLEAGGGRHDDGDSGGNSDGEDAGENRRQALLVGSAITIHNVPEGLAIGIAFAGGLEGVGVALAIAIAIQNVPDGFAMAVPASRTGLSNAKTVLYTTLSGAVPEPIAAALGFALVSLVTGLFPVAAGFAAGTMMAVIFREMIPASHGHGYADAATLTFVVGFVVMVIVDVGLAV</sequence>
<keyword evidence="2 6" id="KW-0812">Transmembrane</keyword>
<evidence type="ECO:0000256" key="2">
    <source>
        <dbReference type="ARBA" id="ARBA00022692"/>
    </source>
</evidence>
<feature type="transmembrane region" description="Helical" evidence="6">
    <location>
        <begin position="69"/>
        <end position="88"/>
    </location>
</feature>
<feature type="region of interest" description="Disordered" evidence="5">
    <location>
        <begin position="124"/>
        <end position="146"/>
    </location>
</feature>
<dbReference type="GO" id="GO:0005385">
    <property type="term" value="F:zinc ion transmembrane transporter activity"/>
    <property type="evidence" value="ECO:0007669"/>
    <property type="project" value="TreeGrafter"/>
</dbReference>
<gene>
    <name evidence="7" type="ORF">SAMN04515672_4304</name>
</gene>
<feature type="transmembrane region" description="Helical" evidence="6">
    <location>
        <begin position="41"/>
        <end position="63"/>
    </location>
</feature>
<dbReference type="AlphaFoldDB" id="A0A1G9FVH7"/>
<evidence type="ECO:0000313" key="8">
    <source>
        <dbReference type="Proteomes" id="UP000198882"/>
    </source>
</evidence>
<dbReference type="PANTHER" id="PTHR11040:SF70">
    <property type="entry name" value="OS05G0316100 PROTEIN"/>
    <property type="match status" value="1"/>
</dbReference>
<comment type="subcellular location">
    <subcellularLocation>
        <location evidence="1">Membrane</location>
        <topology evidence="1">Multi-pass membrane protein</topology>
    </subcellularLocation>
</comment>
<feature type="transmembrane region" description="Helical" evidence="6">
    <location>
        <begin position="6"/>
        <end position="29"/>
    </location>
</feature>
<dbReference type="InterPro" id="IPR003689">
    <property type="entry name" value="ZIP"/>
</dbReference>
<keyword evidence="3 6" id="KW-1133">Transmembrane helix</keyword>
<evidence type="ECO:0000256" key="5">
    <source>
        <dbReference type="SAM" id="MobiDB-lite"/>
    </source>
</evidence>
<evidence type="ECO:0000256" key="1">
    <source>
        <dbReference type="ARBA" id="ARBA00004141"/>
    </source>
</evidence>
<dbReference type="EMBL" id="FNFE01000008">
    <property type="protein sequence ID" value="SDK92379.1"/>
    <property type="molecule type" value="Genomic_DNA"/>
</dbReference>
<evidence type="ECO:0000256" key="6">
    <source>
        <dbReference type="SAM" id="Phobius"/>
    </source>
</evidence>
<evidence type="ECO:0000256" key="3">
    <source>
        <dbReference type="ARBA" id="ARBA00022989"/>
    </source>
</evidence>
<organism evidence="7 8">
    <name type="scientific">Natronorubrum texcoconense</name>
    <dbReference type="NCBI Taxonomy" id="1095776"/>
    <lineage>
        <taxon>Archaea</taxon>
        <taxon>Methanobacteriati</taxon>
        <taxon>Methanobacteriota</taxon>
        <taxon>Stenosarchaea group</taxon>
        <taxon>Halobacteria</taxon>
        <taxon>Halobacteriales</taxon>
        <taxon>Natrialbaceae</taxon>
        <taxon>Natronorubrum</taxon>
    </lineage>
</organism>
<proteinExistence type="predicted"/>
<dbReference type="Proteomes" id="UP000198882">
    <property type="component" value="Unassembled WGS sequence"/>
</dbReference>
<reference evidence="8" key="1">
    <citation type="submission" date="2016-10" db="EMBL/GenBank/DDBJ databases">
        <authorList>
            <person name="Varghese N."/>
            <person name="Submissions S."/>
        </authorList>
    </citation>
    <scope>NUCLEOTIDE SEQUENCE [LARGE SCALE GENOMIC DNA]</scope>
    <source>
        <strain evidence="8">B4,CECT 8067,JCM 17497</strain>
    </source>
</reference>